<feature type="transmembrane region" description="Helical" evidence="5">
    <location>
        <begin position="466"/>
        <end position="487"/>
    </location>
</feature>
<feature type="transmembrane region" description="Helical" evidence="5">
    <location>
        <begin position="363"/>
        <end position="383"/>
    </location>
</feature>
<dbReference type="PANTHER" id="PTHR22950">
    <property type="entry name" value="AMINO ACID TRANSPORTER"/>
    <property type="match status" value="1"/>
</dbReference>
<feature type="transmembrane region" description="Helical" evidence="5">
    <location>
        <begin position="130"/>
        <end position="151"/>
    </location>
</feature>
<comment type="subcellular location">
    <subcellularLocation>
        <location evidence="1">Membrane</location>
        <topology evidence="1">Multi-pass membrane protein</topology>
    </subcellularLocation>
</comment>
<feature type="transmembrane region" description="Helical" evidence="5">
    <location>
        <begin position="317"/>
        <end position="343"/>
    </location>
</feature>
<dbReference type="Proteomes" id="UP000221165">
    <property type="component" value="Unassembled WGS sequence"/>
</dbReference>
<dbReference type="GeneID" id="94430855"/>
<feature type="domain" description="Amino acid transporter transmembrane" evidence="6">
    <location>
        <begin position="99"/>
        <end position="486"/>
    </location>
</feature>
<name>A0A2C6KNI7_9APIC</name>
<dbReference type="GO" id="GO:0016020">
    <property type="term" value="C:membrane"/>
    <property type="evidence" value="ECO:0007669"/>
    <property type="project" value="UniProtKB-SubCell"/>
</dbReference>
<evidence type="ECO:0000256" key="4">
    <source>
        <dbReference type="ARBA" id="ARBA00023136"/>
    </source>
</evidence>
<reference evidence="7 8" key="1">
    <citation type="journal article" date="2017" name="Int. J. Parasitol.">
        <title>The genome of the protozoan parasite Cystoisospora suis and a reverse vaccinology approach to identify vaccine candidates.</title>
        <authorList>
            <person name="Palmieri N."/>
            <person name="Shrestha A."/>
            <person name="Ruttkowski B."/>
            <person name="Beck T."/>
            <person name="Vogl C."/>
            <person name="Tomley F."/>
            <person name="Blake D.P."/>
            <person name="Joachim A."/>
        </authorList>
    </citation>
    <scope>NUCLEOTIDE SEQUENCE [LARGE SCALE GENOMIC DNA]</scope>
    <source>
        <strain evidence="7 8">Wien I</strain>
    </source>
</reference>
<evidence type="ECO:0000256" key="2">
    <source>
        <dbReference type="ARBA" id="ARBA00022692"/>
    </source>
</evidence>
<evidence type="ECO:0000256" key="5">
    <source>
        <dbReference type="SAM" id="Phobius"/>
    </source>
</evidence>
<protein>
    <submittedName>
        <fullName evidence="7">Transmembrane amino acid transporter protein</fullName>
    </submittedName>
</protein>
<dbReference type="EMBL" id="MIGC01003959">
    <property type="protein sequence ID" value="PHJ18679.1"/>
    <property type="molecule type" value="Genomic_DNA"/>
</dbReference>
<dbReference type="OrthoDB" id="1684102at2759"/>
<feature type="transmembrane region" description="Helical" evidence="5">
    <location>
        <begin position="432"/>
        <end position="454"/>
    </location>
</feature>
<evidence type="ECO:0000313" key="7">
    <source>
        <dbReference type="EMBL" id="PHJ18679.1"/>
    </source>
</evidence>
<feature type="transmembrane region" description="Helical" evidence="5">
    <location>
        <begin position="285"/>
        <end position="305"/>
    </location>
</feature>
<dbReference type="Pfam" id="PF01490">
    <property type="entry name" value="Aa_trans"/>
    <property type="match status" value="1"/>
</dbReference>
<evidence type="ECO:0000259" key="6">
    <source>
        <dbReference type="Pfam" id="PF01490"/>
    </source>
</evidence>
<keyword evidence="4 5" id="KW-0472">Membrane</keyword>
<sequence length="504" mass="53716">MEVKGPQVVVQVVGDGPNPRLVSNPTTETINVPADHSAECGTEMVDIDLEAGSAKGEVDNKCDNCTTGSSTSDGSDGFSAGDTESVDSGFAFDEDRKKTATASTAVVILKSFVGAGILFLPHAVMKGGVIFSVCLLVAVVVLALYCMHLLIQCCSPETAESYEELGECAFGWWGGLSVEVCVLLSQLGFCTINAAVVAGNLRDVIWTATDCSPDFQMSVKELIWVGALIYIPVSMIKHIKYLAPLMLLGNLGTIVGVALLMVTVGMEIGSNHGVQPVELVNTSNWPLVLGTSIYLWEGAGLVLPIRKSSKKAVQDKFSKLLIGCLAGLVAMYIIYSITCNLAFGRNLDVVILSNLPADAFGLSVQTIFALAVLATYPLMLFPATTIVEQRLLSVMTVSDRIFKWVVGPIVRVLLVLLTLAVATVGLQQLDNLVALVGGVCGVPLSFIFPVILHVKLRGDKRFGLKLLHYAIIIGGVAMQVFSVTWTIKSWHGVDDYPARCTGTV</sequence>
<comment type="caution">
    <text evidence="7">The sequence shown here is derived from an EMBL/GenBank/DDBJ whole genome shotgun (WGS) entry which is preliminary data.</text>
</comment>
<feature type="transmembrane region" description="Helical" evidence="5">
    <location>
        <begin position="404"/>
        <end position="426"/>
    </location>
</feature>
<feature type="transmembrane region" description="Helical" evidence="5">
    <location>
        <begin position="105"/>
        <end position="124"/>
    </location>
</feature>
<gene>
    <name evidence="7" type="ORF">CSUI_007499</name>
</gene>
<keyword evidence="8" id="KW-1185">Reference proteome</keyword>
<dbReference type="GO" id="GO:0015179">
    <property type="term" value="F:L-amino acid transmembrane transporter activity"/>
    <property type="evidence" value="ECO:0007669"/>
    <property type="project" value="TreeGrafter"/>
</dbReference>
<dbReference type="AlphaFoldDB" id="A0A2C6KNI7"/>
<accession>A0A2C6KNI7</accession>
<keyword evidence="2 5" id="KW-0812">Transmembrane</keyword>
<keyword evidence="3 5" id="KW-1133">Transmembrane helix</keyword>
<evidence type="ECO:0000256" key="3">
    <source>
        <dbReference type="ARBA" id="ARBA00022989"/>
    </source>
</evidence>
<feature type="transmembrane region" description="Helical" evidence="5">
    <location>
        <begin position="241"/>
        <end position="265"/>
    </location>
</feature>
<dbReference type="PANTHER" id="PTHR22950:SF666">
    <property type="entry name" value="VACUOLAR AMINO ACID TRANSPORTER 4"/>
    <property type="match status" value="1"/>
</dbReference>
<proteinExistence type="predicted"/>
<organism evidence="7 8">
    <name type="scientific">Cystoisospora suis</name>
    <dbReference type="NCBI Taxonomy" id="483139"/>
    <lineage>
        <taxon>Eukaryota</taxon>
        <taxon>Sar</taxon>
        <taxon>Alveolata</taxon>
        <taxon>Apicomplexa</taxon>
        <taxon>Conoidasida</taxon>
        <taxon>Coccidia</taxon>
        <taxon>Eucoccidiorida</taxon>
        <taxon>Eimeriorina</taxon>
        <taxon>Sarcocystidae</taxon>
        <taxon>Cystoisospora</taxon>
    </lineage>
</organism>
<evidence type="ECO:0000256" key="1">
    <source>
        <dbReference type="ARBA" id="ARBA00004141"/>
    </source>
</evidence>
<dbReference type="RefSeq" id="XP_067920385.1">
    <property type="nucleotide sequence ID" value="XM_068067644.1"/>
</dbReference>
<evidence type="ECO:0000313" key="8">
    <source>
        <dbReference type="Proteomes" id="UP000221165"/>
    </source>
</evidence>
<dbReference type="VEuPathDB" id="ToxoDB:CSUI_007499"/>
<dbReference type="InterPro" id="IPR013057">
    <property type="entry name" value="AA_transpt_TM"/>
</dbReference>